<dbReference type="RefSeq" id="WP_082215534.1">
    <property type="nucleotide sequence ID" value="NZ_FUZA01000003.1"/>
</dbReference>
<evidence type="ECO:0000256" key="5">
    <source>
        <dbReference type="ARBA" id="ARBA00023136"/>
    </source>
</evidence>
<dbReference type="CDD" id="cd07984">
    <property type="entry name" value="LPLAT_LABLAT-like"/>
    <property type="match status" value="1"/>
</dbReference>
<dbReference type="Proteomes" id="UP000190897">
    <property type="component" value="Unassembled WGS sequence"/>
</dbReference>
<dbReference type="OrthoDB" id="9801955at2"/>
<organism evidence="7 8">
    <name type="scientific">Dyadobacter psychrophilus</name>
    <dbReference type="NCBI Taxonomy" id="651661"/>
    <lineage>
        <taxon>Bacteria</taxon>
        <taxon>Pseudomonadati</taxon>
        <taxon>Bacteroidota</taxon>
        <taxon>Cytophagia</taxon>
        <taxon>Cytophagales</taxon>
        <taxon>Spirosomataceae</taxon>
        <taxon>Dyadobacter</taxon>
    </lineage>
</organism>
<dbReference type="Pfam" id="PF03279">
    <property type="entry name" value="Lip_A_acyltrans"/>
    <property type="match status" value="1"/>
</dbReference>
<accession>A0A1T5FBN0</accession>
<keyword evidence="2" id="KW-1003">Cell membrane</keyword>
<dbReference type="EMBL" id="FUZA01000003">
    <property type="protein sequence ID" value="SKB93498.1"/>
    <property type="molecule type" value="Genomic_DNA"/>
</dbReference>
<keyword evidence="8" id="KW-1185">Reference proteome</keyword>
<evidence type="ECO:0000313" key="7">
    <source>
        <dbReference type="EMBL" id="SKB93498.1"/>
    </source>
</evidence>
<evidence type="ECO:0000313" key="8">
    <source>
        <dbReference type="Proteomes" id="UP000190897"/>
    </source>
</evidence>
<reference evidence="8" key="1">
    <citation type="submission" date="2017-02" db="EMBL/GenBank/DDBJ databases">
        <authorList>
            <person name="Varghese N."/>
            <person name="Submissions S."/>
        </authorList>
    </citation>
    <scope>NUCLEOTIDE SEQUENCE [LARGE SCALE GENOMIC DNA]</scope>
    <source>
        <strain evidence="8">DSM 22270</strain>
    </source>
</reference>
<dbReference type="PANTHER" id="PTHR30606:SF10">
    <property type="entry name" value="PHOSPHATIDYLINOSITOL MANNOSIDE ACYLTRANSFERASE"/>
    <property type="match status" value="1"/>
</dbReference>
<evidence type="ECO:0000256" key="1">
    <source>
        <dbReference type="ARBA" id="ARBA00004533"/>
    </source>
</evidence>
<gene>
    <name evidence="7" type="ORF">SAMN05660293_03000</name>
</gene>
<evidence type="ECO:0000256" key="3">
    <source>
        <dbReference type="ARBA" id="ARBA00022519"/>
    </source>
</evidence>
<dbReference type="InterPro" id="IPR004960">
    <property type="entry name" value="LipA_acyltrans"/>
</dbReference>
<name>A0A1T5FBN0_9BACT</name>
<dbReference type="GO" id="GO:0005886">
    <property type="term" value="C:plasma membrane"/>
    <property type="evidence" value="ECO:0007669"/>
    <property type="project" value="UniProtKB-SubCell"/>
</dbReference>
<proteinExistence type="predicted"/>
<evidence type="ECO:0000256" key="2">
    <source>
        <dbReference type="ARBA" id="ARBA00022475"/>
    </source>
</evidence>
<protein>
    <submittedName>
        <fullName evidence="7">KDO2-lipid IV(A) lauroyltransferase</fullName>
    </submittedName>
</protein>
<evidence type="ECO:0000256" key="6">
    <source>
        <dbReference type="ARBA" id="ARBA00023315"/>
    </source>
</evidence>
<dbReference type="GO" id="GO:0009247">
    <property type="term" value="P:glycolipid biosynthetic process"/>
    <property type="evidence" value="ECO:0007669"/>
    <property type="project" value="UniProtKB-ARBA"/>
</dbReference>
<keyword evidence="4 7" id="KW-0808">Transferase</keyword>
<keyword evidence="3" id="KW-0997">Cell inner membrane</keyword>
<keyword evidence="6" id="KW-0012">Acyltransferase</keyword>
<dbReference type="PANTHER" id="PTHR30606">
    <property type="entry name" value="LIPID A BIOSYNTHESIS LAUROYL ACYLTRANSFERASE"/>
    <property type="match status" value="1"/>
</dbReference>
<evidence type="ECO:0000256" key="4">
    <source>
        <dbReference type="ARBA" id="ARBA00022679"/>
    </source>
</evidence>
<comment type="subcellular location">
    <subcellularLocation>
        <location evidence="1">Cell inner membrane</location>
    </subcellularLocation>
</comment>
<keyword evidence="5" id="KW-0472">Membrane</keyword>
<sequence length="304" mass="36263">MKKLSTRLLLFLLTAISRLSWKKLYKLSDIFRFLIFDIGQYRKQVIFANLKNSFPTYNENTIESIARRYYQNFTDIVFETIKLRSISKNDLLSRFELETELLDHYYAQQKSLVVVSGHLGNWEMLNLFASAKLSYQIVVVYHELANDIFEDWFKKVRTKFGTEMVPMKEAMVRAMAPREKPFLFVLVNDQSPSPDKAYWTSFLNQDTGIFRGGELIAKRLNAPVLYMGILRDERKRGHYRSYFKLITENPKKEPANNILQSQIEYLEEDIKRQPDNWLWSHRRWKHARPQNLLPFQLRQEIKSE</sequence>
<dbReference type="STRING" id="651661.SAMN05660293_03000"/>
<dbReference type="GO" id="GO:0016746">
    <property type="term" value="F:acyltransferase activity"/>
    <property type="evidence" value="ECO:0007669"/>
    <property type="project" value="UniProtKB-KW"/>
</dbReference>
<dbReference type="AlphaFoldDB" id="A0A1T5FBN0"/>